<keyword evidence="2" id="KW-1185">Reference proteome</keyword>
<dbReference type="InterPro" id="IPR014710">
    <property type="entry name" value="RmlC-like_jellyroll"/>
</dbReference>
<organism evidence="1 2">
    <name type="scientific">Hydrogenophaga electricum</name>
    <dbReference type="NCBI Taxonomy" id="1230953"/>
    <lineage>
        <taxon>Bacteria</taxon>
        <taxon>Pseudomonadati</taxon>
        <taxon>Pseudomonadota</taxon>
        <taxon>Betaproteobacteria</taxon>
        <taxon>Burkholderiales</taxon>
        <taxon>Comamonadaceae</taxon>
        <taxon>Hydrogenophaga</taxon>
    </lineage>
</organism>
<accession>A0ABQ6C286</accession>
<dbReference type="Proteomes" id="UP001156903">
    <property type="component" value="Unassembled WGS sequence"/>
</dbReference>
<gene>
    <name evidence="1" type="ORF">GCM10007935_02630</name>
</gene>
<comment type="caution">
    <text evidence="1">The sequence shown here is derived from an EMBL/GenBank/DDBJ whole genome shotgun (WGS) entry which is preliminary data.</text>
</comment>
<name>A0ABQ6C286_9BURK</name>
<protein>
    <recommendedName>
        <fullName evidence="3">5-deoxy-glucuronate isomerase</fullName>
    </recommendedName>
</protein>
<dbReference type="EMBL" id="BSPB01000002">
    <property type="protein sequence ID" value="GLS12835.1"/>
    <property type="molecule type" value="Genomic_DNA"/>
</dbReference>
<dbReference type="RefSeq" id="WP_284306330.1">
    <property type="nucleotide sequence ID" value="NZ_BSPB01000002.1"/>
</dbReference>
<sequence length="288" mass="31070">MTPSLPRPAAVRHRSFAAFDAHEPLLSDGHRRWCMRGQNFIVERIVSGGQPFTVESASEVLVILPDAPATLSHAPSGTVVARANGQGSVCILAAGVHAIALAEGGSCAVIASNRGDIGEGDILNADAYAEPDPRIVPTGRPYLRRPDAPEARVFEMASVPAPRDNPRLKMLQTETLSINWVDYHGERDRTALSPHSHTDFEQGSLALAGNYVHHLRVPWGKNANLWRPDEHLPAPSPSLAVIPVDLVHTTEGIGGGHHLLIDIFSPPRADFIAKGWVHNAGDYVPVRD</sequence>
<reference evidence="2" key="1">
    <citation type="journal article" date="2019" name="Int. J. Syst. Evol. Microbiol.">
        <title>The Global Catalogue of Microorganisms (GCM) 10K type strain sequencing project: providing services to taxonomists for standard genome sequencing and annotation.</title>
        <authorList>
            <consortium name="The Broad Institute Genomics Platform"/>
            <consortium name="The Broad Institute Genome Sequencing Center for Infectious Disease"/>
            <person name="Wu L."/>
            <person name="Ma J."/>
        </authorList>
    </citation>
    <scope>NUCLEOTIDE SEQUENCE [LARGE SCALE GENOMIC DNA]</scope>
    <source>
        <strain evidence="2">NBRC 109341</strain>
    </source>
</reference>
<dbReference type="Gene3D" id="2.60.120.10">
    <property type="entry name" value="Jelly Rolls"/>
    <property type="match status" value="1"/>
</dbReference>
<proteinExistence type="predicted"/>
<evidence type="ECO:0000313" key="1">
    <source>
        <dbReference type="EMBL" id="GLS12835.1"/>
    </source>
</evidence>
<evidence type="ECO:0008006" key="3">
    <source>
        <dbReference type="Google" id="ProtNLM"/>
    </source>
</evidence>
<evidence type="ECO:0000313" key="2">
    <source>
        <dbReference type="Proteomes" id="UP001156903"/>
    </source>
</evidence>